<keyword evidence="1" id="KW-0285">Flavoprotein</keyword>
<dbReference type="STRING" id="92487.SAMN02745130_02512"/>
<dbReference type="SUPFAM" id="SSF55424">
    <property type="entry name" value="FAD/NAD-linked reductases, dimerisation (C-terminal) domain"/>
    <property type="match status" value="1"/>
</dbReference>
<name>A0A1T4X3U7_9GAMM</name>
<dbReference type="Gene3D" id="3.50.50.60">
    <property type="entry name" value="FAD/NAD(P)-binding domain"/>
    <property type="match status" value="2"/>
</dbReference>
<dbReference type="InterPro" id="IPR016156">
    <property type="entry name" value="FAD/NAD-linked_Rdtase_dimer_sf"/>
</dbReference>
<dbReference type="Pfam" id="PF21706">
    <property type="entry name" value="FCSD_central"/>
    <property type="match status" value="1"/>
</dbReference>
<dbReference type="InterPro" id="IPR015323">
    <property type="entry name" value="FlavoCytC_S_DH_flav-bd"/>
</dbReference>
<dbReference type="GO" id="GO:0016491">
    <property type="term" value="F:oxidoreductase activity"/>
    <property type="evidence" value="ECO:0007669"/>
    <property type="project" value="InterPro"/>
</dbReference>
<keyword evidence="7" id="KW-1185">Reference proteome</keyword>
<dbReference type="AlphaFoldDB" id="A0A1T4X3U7"/>
<evidence type="ECO:0000313" key="6">
    <source>
        <dbReference type="EMBL" id="SKA84294.1"/>
    </source>
</evidence>
<organism evidence="6 7">
    <name type="scientific">Thiothrix eikelboomii</name>
    <dbReference type="NCBI Taxonomy" id="92487"/>
    <lineage>
        <taxon>Bacteria</taxon>
        <taxon>Pseudomonadati</taxon>
        <taxon>Pseudomonadota</taxon>
        <taxon>Gammaproteobacteria</taxon>
        <taxon>Thiotrichales</taxon>
        <taxon>Thiotrichaceae</taxon>
        <taxon>Thiothrix</taxon>
    </lineage>
</organism>
<keyword evidence="2" id="KW-0274">FAD</keyword>
<dbReference type="InterPro" id="IPR052541">
    <property type="entry name" value="SQRD"/>
</dbReference>
<evidence type="ECO:0000313" key="7">
    <source>
        <dbReference type="Proteomes" id="UP000190460"/>
    </source>
</evidence>
<dbReference type="Gene3D" id="3.90.760.10">
    <property type="entry name" value="Flavocytochrome c sulphide dehydrogenase, flavin-binding domain"/>
    <property type="match status" value="1"/>
</dbReference>
<evidence type="ECO:0000256" key="2">
    <source>
        <dbReference type="ARBA" id="ARBA00022827"/>
    </source>
</evidence>
<feature type="domain" description="Flavocytochrome c sulphide dehydrogenase flavin-binding" evidence="4">
    <location>
        <begin position="361"/>
        <end position="433"/>
    </location>
</feature>
<feature type="domain" description="FAD/NAD(P)-binding" evidence="3">
    <location>
        <begin position="34"/>
        <end position="148"/>
    </location>
</feature>
<dbReference type="PROSITE" id="PS51318">
    <property type="entry name" value="TAT"/>
    <property type="match status" value="1"/>
</dbReference>
<reference evidence="7" key="1">
    <citation type="submission" date="2017-02" db="EMBL/GenBank/DDBJ databases">
        <authorList>
            <person name="Varghese N."/>
            <person name="Submissions S."/>
        </authorList>
    </citation>
    <scope>NUCLEOTIDE SEQUENCE [LARGE SCALE GENOMIC DNA]</scope>
    <source>
        <strain evidence="7">ATCC 49788</strain>
    </source>
</reference>
<dbReference type="GO" id="GO:0050660">
    <property type="term" value="F:flavin adenine dinucleotide binding"/>
    <property type="evidence" value="ECO:0007669"/>
    <property type="project" value="InterPro"/>
</dbReference>
<dbReference type="OrthoDB" id="9802771at2"/>
<gene>
    <name evidence="6" type="ORF">SAMN02745130_02512</name>
</gene>
<evidence type="ECO:0000259" key="5">
    <source>
        <dbReference type="Pfam" id="PF21706"/>
    </source>
</evidence>
<dbReference type="InterPro" id="IPR006311">
    <property type="entry name" value="TAT_signal"/>
</dbReference>
<dbReference type="EMBL" id="FUYB01000012">
    <property type="protein sequence ID" value="SKA84294.1"/>
    <property type="molecule type" value="Genomic_DNA"/>
</dbReference>
<evidence type="ECO:0000259" key="4">
    <source>
        <dbReference type="Pfam" id="PF09242"/>
    </source>
</evidence>
<dbReference type="SUPFAM" id="SSF51905">
    <property type="entry name" value="FAD/NAD(P)-binding domain"/>
    <property type="match status" value="2"/>
</dbReference>
<dbReference type="Proteomes" id="UP000190460">
    <property type="component" value="Unassembled WGS sequence"/>
</dbReference>
<dbReference type="InterPro" id="IPR037092">
    <property type="entry name" value="FlavoCytC_S_DH_flav-bd_sf"/>
</dbReference>
<sequence length="434" mass="46576">MAQISRRNFLKMGAGLGTLGLMGLPSLSFGAAAKVVVIGGGSGGATAARYIKRYDPSVEVTLIERNETYYTCYMSNEVLAGERTMEQISFGYDGLRKVGVNVVIDEVTKVDPAAKKVTTSKGEFAYDRLIVSPGTDLKWDAIEGYTEEASKEIPHAWKAGEQTKILRAQLEAMADGGVVVITAPANPFRCPPGPYERASLIAQYLKEKKPKSKIIILDAKPNFAKQDLFMQGWEKLYGYKTDNSLISWKGLEDQANATKIDVATRTVTTEFGDTVKADVLNVIPAQKAGKLAFDIGLTSDAGWCPVDFKTFESTIHKDIYVIGDACIAGAMPKSGYSANSQGKTAAAAVVASLRSIELPETSHINTCYSLVGKSYGISVAGVYQVGKTEDGKTSIISVKDSGGVSAKDGDEGVRATEAAYAQGWYKNITQEIFG</sequence>
<feature type="domain" description="Sulfide dehydrogenase [flavocytochrome c] flavoprotein chain central" evidence="5">
    <location>
        <begin position="163"/>
        <end position="284"/>
    </location>
</feature>
<dbReference type="Pfam" id="PF07992">
    <property type="entry name" value="Pyr_redox_2"/>
    <property type="match status" value="1"/>
</dbReference>
<dbReference type="InterPro" id="IPR049386">
    <property type="entry name" value="FCSD_central"/>
</dbReference>
<dbReference type="Pfam" id="PF09242">
    <property type="entry name" value="FCSD-flav_bind"/>
    <property type="match status" value="1"/>
</dbReference>
<dbReference type="RefSeq" id="WP_078922978.1">
    <property type="nucleotide sequence ID" value="NZ_FUYB01000012.1"/>
</dbReference>
<protein>
    <submittedName>
        <fullName evidence="6">Sulfide dehydrogenase (Flavocytochrome c), flavoprotein subunit</fullName>
    </submittedName>
</protein>
<proteinExistence type="predicted"/>
<evidence type="ECO:0000259" key="3">
    <source>
        <dbReference type="Pfam" id="PF07992"/>
    </source>
</evidence>
<dbReference type="FunFam" id="3.50.50.60:FF:000234">
    <property type="entry name" value="Flavocytochrome C sulfide dehydrogenase"/>
    <property type="match status" value="1"/>
</dbReference>
<evidence type="ECO:0000256" key="1">
    <source>
        <dbReference type="ARBA" id="ARBA00022630"/>
    </source>
</evidence>
<dbReference type="InterPro" id="IPR023753">
    <property type="entry name" value="FAD/NAD-binding_dom"/>
</dbReference>
<dbReference type="InterPro" id="IPR036188">
    <property type="entry name" value="FAD/NAD-bd_sf"/>
</dbReference>
<dbReference type="PANTHER" id="PTHR43755">
    <property type="match status" value="1"/>
</dbReference>
<accession>A0A1T4X3U7</accession>
<dbReference type="PANTHER" id="PTHR43755:SF1">
    <property type="entry name" value="FAD-DEPENDENT PYRIDINE NUCLEOTIDE-DISULPHIDE OXIDOREDUCTASE"/>
    <property type="match status" value="1"/>
</dbReference>